<organism evidence="3">
    <name type="scientific">Pelagomonas calceolata</name>
    <dbReference type="NCBI Taxonomy" id="35677"/>
    <lineage>
        <taxon>Eukaryota</taxon>
        <taxon>Sar</taxon>
        <taxon>Stramenopiles</taxon>
        <taxon>Ochrophyta</taxon>
        <taxon>Pelagophyceae</taxon>
        <taxon>Pelagomonadales</taxon>
        <taxon>Pelagomonadaceae</taxon>
        <taxon>Pelagomonas</taxon>
    </lineage>
</organism>
<gene>
    <name evidence="2" type="ORF">PCAL00307_LOCUS5000</name>
    <name evidence="3" type="ORF">PCAL00307_LOCUS5001</name>
</gene>
<evidence type="ECO:0000313" key="2">
    <source>
        <dbReference type="EMBL" id="CAE0689566.1"/>
    </source>
</evidence>
<reference evidence="3" key="1">
    <citation type="submission" date="2021-01" db="EMBL/GenBank/DDBJ databases">
        <authorList>
            <person name="Corre E."/>
            <person name="Pelletier E."/>
            <person name="Niang G."/>
            <person name="Scheremetjew M."/>
            <person name="Finn R."/>
            <person name="Kale V."/>
            <person name="Holt S."/>
            <person name="Cochrane G."/>
            <person name="Meng A."/>
            <person name="Brown T."/>
            <person name="Cohen L."/>
        </authorList>
    </citation>
    <scope>NUCLEOTIDE SEQUENCE</scope>
    <source>
        <strain evidence="3">CCMP1756</strain>
    </source>
</reference>
<dbReference type="EMBL" id="HBIW01006035">
    <property type="protein sequence ID" value="CAE0689567.1"/>
    <property type="molecule type" value="Transcribed_RNA"/>
</dbReference>
<evidence type="ECO:0000256" key="1">
    <source>
        <dbReference type="SAM" id="MobiDB-lite"/>
    </source>
</evidence>
<accession>A0A6S8SCW4</accession>
<dbReference type="AlphaFoldDB" id="A0A6S8SCW4"/>
<protein>
    <submittedName>
        <fullName evidence="3">Uncharacterized protein</fullName>
    </submittedName>
</protein>
<name>A0A6S8SCW4_9STRA</name>
<sequence length="114" mass="13564">MWRRVGRIVYARCLRGPRLQHLQRRPLPPPPQPRIHCKKLPRPKDAALPRADEMDNDGECEQVAHSWLREVRGHLQLQDAPLLGRKYHMQPYHHQLPQLMHLAQPARAQRRNYL</sequence>
<feature type="region of interest" description="Disordered" evidence="1">
    <location>
        <begin position="21"/>
        <end position="41"/>
    </location>
</feature>
<proteinExistence type="predicted"/>
<evidence type="ECO:0000313" key="3">
    <source>
        <dbReference type="EMBL" id="CAE0689567.1"/>
    </source>
</evidence>
<dbReference type="EMBL" id="HBIW01006034">
    <property type="protein sequence ID" value="CAE0689566.1"/>
    <property type="molecule type" value="Transcribed_RNA"/>
</dbReference>